<accession>A0ACC2HGU8</accession>
<evidence type="ECO:0000313" key="2">
    <source>
        <dbReference type="Proteomes" id="UP001157502"/>
    </source>
</evidence>
<dbReference type="EMBL" id="CM055729">
    <property type="protein sequence ID" value="KAJ8014708.1"/>
    <property type="molecule type" value="Genomic_DNA"/>
</dbReference>
<dbReference type="Proteomes" id="UP001157502">
    <property type="component" value="Chromosome 2"/>
</dbReference>
<proteinExistence type="predicted"/>
<name>A0ACC2HGU8_DALPE</name>
<evidence type="ECO:0000313" key="1">
    <source>
        <dbReference type="EMBL" id="KAJ8014708.1"/>
    </source>
</evidence>
<organism evidence="1 2">
    <name type="scientific">Dallia pectoralis</name>
    <name type="common">Alaska blackfish</name>
    <dbReference type="NCBI Taxonomy" id="75939"/>
    <lineage>
        <taxon>Eukaryota</taxon>
        <taxon>Metazoa</taxon>
        <taxon>Chordata</taxon>
        <taxon>Craniata</taxon>
        <taxon>Vertebrata</taxon>
        <taxon>Euteleostomi</taxon>
        <taxon>Actinopterygii</taxon>
        <taxon>Neopterygii</taxon>
        <taxon>Teleostei</taxon>
        <taxon>Protacanthopterygii</taxon>
        <taxon>Esociformes</taxon>
        <taxon>Umbridae</taxon>
        <taxon>Dallia</taxon>
    </lineage>
</organism>
<sequence>MSQPLQPSVLSSLVIKFKCVGVSSTLTPPIWIPPLTEELRVTCWRGESPETAAGPEAAQPWGQHDVCITGGAGLIRNFCRRARGKLGPHWDPQPFVVILQPSPGQPTYVVRPEGRDGPTRTIHRSHLHVQPRAWQAAGGAHEDPGKVVGGHGSEVGRSGVGWWPLSFLGRQVASDAARNIIGGQGEGDPEQIGPRFGGQVEGPRRSQRANLGNRPASCEQAGLIAGLWLVRGFVITGGGGEDGRPEIGKCLGDYAHVYMPDKGKCLTRNKTDNACIRKRSE</sequence>
<reference evidence="1" key="1">
    <citation type="submission" date="2021-05" db="EMBL/GenBank/DDBJ databases">
        <authorList>
            <person name="Pan Q."/>
            <person name="Jouanno E."/>
            <person name="Zahm M."/>
            <person name="Klopp C."/>
            <person name="Cabau C."/>
            <person name="Louis A."/>
            <person name="Berthelot C."/>
            <person name="Parey E."/>
            <person name="Roest Crollius H."/>
            <person name="Montfort J."/>
            <person name="Robinson-Rechavi M."/>
            <person name="Bouchez O."/>
            <person name="Lampietro C."/>
            <person name="Lopez Roques C."/>
            <person name="Donnadieu C."/>
            <person name="Postlethwait J."/>
            <person name="Bobe J."/>
            <person name="Dillon D."/>
            <person name="Chandos A."/>
            <person name="von Hippel F."/>
            <person name="Guiguen Y."/>
        </authorList>
    </citation>
    <scope>NUCLEOTIDE SEQUENCE</scope>
    <source>
        <strain evidence="1">YG-Jan2019</strain>
    </source>
</reference>
<gene>
    <name evidence="1" type="ORF">DPEC_G00018480</name>
</gene>
<protein>
    <submittedName>
        <fullName evidence="1">Uncharacterized protein</fullName>
    </submittedName>
</protein>
<comment type="caution">
    <text evidence="1">The sequence shown here is derived from an EMBL/GenBank/DDBJ whole genome shotgun (WGS) entry which is preliminary data.</text>
</comment>
<keyword evidence="2" id="KW-1185">Reference proteome</keyword>